<dbReference type="InParanoid" id="A0A090MAF8"/>
<feature type="region of interest" description="Disordered" evidence="1">
    <location>
        <begin position="76"/>
        <end position="95"/>
    </location>
</feature>
<organism evidence="4 5">
    <name type="scientific">Ostreococcus tauri</name>
    <name type="common">Marine green alga</name>
    <dbReference type="NCBI Taxonomy" id="70448"/>
    <lineage>
        <taxon>Eukaryota</taxon>
        <taxon>Viridiplantae</taxon>
        <taxon>Chlorophyta</taxon>
        <taxon>Mamiellophyceae</taxon>
        <taxon>Mamiellales</taxon>
        <taxon>Bathycoccaceae</taxon>
        <taxon>Ostreococcus</taxon>
    </lineage>
</organism>
<dbReference type="GO" id="GO:0006508">
    <property type="term" value="P:proteolysis"/>
    <property type="evidence" value="ECO:0007669"/>
    <property type="project" value="UniProtKB-KW"/>
</dbReference>
<dbReference type="Proteomes" id="UP000009170">
    <property type="component" value="Unassembled WGS sequence"/>
</dbReference>
<name>A0A090MAF8_OSTTA</name>
<dbReference type="RefSeq" id="XP_003082097.2">
    <property type="nucleotide sequence ID" value="XM_003082049.2"/>
</dbReference>
<dbReference type="EMBL" id="CAID01000011">
    <property type="protein sequence ID" value="CEF99712.1"/>
    <property type="molecule type" value="Genomic_DNA"/>
</dbReference>
<dbReference type="KEGG" id="ota:OT_ostta11g02750"/>
<dbReference type="PANTHER" id="PTHR43592:SF15">
    <property type="entry name" value="CAAX AMINO TERMINAL PROTEASE FAMILY PROTEIN"/>
    <property type="match status" value="1"/>
</dbReference>
<keyword evidence="4" id="KW-0378">Hydrolase</keyword>
<protein>
    <submittedName>
        <fullName evidence="4">CAAX amino terminal protease</fullName>
    </submittedName>
</protein>
<dbReference type="Pfam" id="PF02517">
    <property type="entry name" value="Rce1-like"/>
    <property type="match status" value="1"/>
</dbReference>
<dbReference type="GeneID" id="9835929"/>
<reference evidence="5" key="1">
    <citation type="journal article" date="2006" name="Proc. Natl. Acad. Sci. U.S.A.">
        <title>Genome analysis of the smallest free-living eukaryote Ostreococcus tauri unveils many unique features.</title>
        <authorList>
            <person name="Derelle E."/>
            <person name="Ferraz C."/>
            <person name="Rombauts S."/>
            <person name="Rouze P."/>
            <person name="Worden A.Z."/>
            <person name="Robbens S."/>
            <person name="Partensky F."/>
            <person name="Degroeve S."/>
            <person name="Echeynie S."/>
            <person name="Cooke R."/>
            <person name="Saeys Y."/>
            <person name="Wuyts J."/>
            <person name="Jabbari K."/>
            <person name="Bowler C."/>
            <person name="Panaud O."/>
            <person name="Piegu B."/>
            <person name="Ball S.G."/>
            <person name="Ral J.-P."/>
            <person name="Bouget F.-Y."/>
            <person name="Piganeau G."/>
            <person name="De Baets B."/>
            <person name="Picard A."/>
            <person name="Delseny M."/>
            <person name="Demaille J."/>
            <person name="Van de Peer Y."/>
            <person name="Moreau H."/>
        </authorList>
    </citation>
    <scope>NUCLEOTIDE SEQUENCE [LARGE SCALE GENOMIC DNA]</scope>
    <source>
        <strain evidence="5">OTTH 0595 / CCAP 157/2 / RCC745</strain>
    </source>
</reference>
<evidence type="ECO:0000313" key="4">
    <source>
        <dbReference type="EMBL" id="CEF99712.1"/>
    </source>
</evidence>
<feature type="transmembrane region" description="Helical" evidence="2">
    <location>
        <begin position="130"/>
        <end position="154"/>
    </location>
</feature>
<dbReference type="PANTHER" id="PTHR43592">
    <property type="entry name" value="CAAX AMINO TERMINAL PROTEASE"/>
    <property type="match status" value="1"/>
</dbReference>
<reference evidence="4 5" key="2">
    <citation type="journal article" date="2014" name="BMC Genomics">
        <title>An improved genome of the model marine alga Ostreococcus tauri unfolds by assessing Illumina de novo assemblies.</title>
        <authorList>
            <person name="Blanc-Mathieu R."/>
            <person name="Verhelst B."/>
            <person name="Derelle E."/>
            <person name="Rombauts S."/>
            <person name="Bouget F.Y."/>
            <person name="Carre I."/>
            <person name="Chateau A."/>
            <person name="Eyre-Walker A."/>
            <person name="Grimsley N."/>
            <person name="Moreau H."/>
            <person name="Piegu B."/>
            <person name="Rivals E."/>
            <person name="Schackwitz W."/>
            <person name="Van de Peer Y."/>
            <person name="Piganeau G."/>
        </authorList>
    </citation>
    <scope>NUCLEOTIDE SEQUENCE [LARGE SCALE GENOMIC DNA]</scope>
    <source>
        <strain evidence="5">OTTH 0595 / CCAP 157/2 / RCC745</strain>
    </source>
</reference>
<feature type="transmembrane region" description="Helical" evidence="2">
    <location>
        <begin position="256"/>
        <end position="275"/>
    </location>
</feature>
<gene>
    <name evidence="4" type="ORF">OT_ostta11g02750</name>
</gene>
<evidence type="ECO:0000313" key="5">
    <source>
        <dbReference type="Proteomes" id="UP000009170"/>
    </source>
</evidence>
<feature type="transmembrane region" description="Helical" evidence="2">
    <location>
        <begin position="383"/>
        <end position="401"/>
    </location>
</feature>
<keyword evidence="2" id="KW-1133">Transmembrane helix</keyword>
<feature type="domain" description="CAAX prenyl protease 2/Lysostaphin resistance protein A-like" evidence="3">
    <location>
        <begin position="306"/>
        <end position="391"/>
    </location>
</feature>
<comment type="caution">
    <text evidence="4">The sequence shown here is derived from an EMBL/GenBank/DDBJ whole genome shotgun (WGS) entry which is preliminary data.</text>
</comment>
<evidence type="ECO:0000259" key="3">
    <source>
        <dbReference type="Pfam" id="PF02517"/>
    </source>
</evidence>
<dbReference type="AlphaFoldDB" id="A0A090MAF8"/>
<sequence length="402" mass="43212">MSLAICPRVSAVRGGQPSRNERRRSFHRFHRVASSVDDERGSIHRNVAKSSTSPKNDSLSALDAVLGRFDENAMDTTDGSTMIDDRSKTESQATTVKDDRTPWCDAEYDVERDAFGCGPRWETRWSGLRIFITALSIEASFYVAGIVSPVVAVLESDAVLGDSDPEVFAREFQEAFERADVFTNALLIGEAMQTGLGLLVLGISLAPFVPLPRGWFNDVISIEPENEPTGGMFVRQRRKAQADALEKRRANTGGEIGRAVIGTYLAVALVTWILYAAGLRGGDADGASSVELIAKSFDAGPEGVARLVVATVVLAPIFEEICFRGYLMPSLTKYVSTPVAVGASAVIFALVHQHGVGDTAQLLVVGLATGLVYARTRNLAASMAVHAAFNATVIALFALWVS</sequence>
<dbReference type="InterPro" id="IPR003675">
    <property type="entry name" value="Rce1/LyrA-like_dom"/>
</dbReference>
<keyword evidence="4" id="KW-0645">Protease</keyword>
<dbReference type="GO" id="GO:0004175">
    <property type="term" value="F:endopeptidase activity"/>
    <property type="evidence" value="ECO:0007669"/>
    <property type="project" value="UniProtKB-ARBA"/>
</dbReference>
<keyword evidence="2" id="KW-0812">Transmembrane</keyword>
<proteinExistence type="predicted"/>
<dbReference type="GO" id="GO:0080120">
    <property type="term" value="P:CAAX-box protein maturation"/>
    <property type="evidence" value="ECO:0007669"/>
    <property type="project" value="UniProtKB-ARBA"/>
</dbReference>
<feature type="transmembrane region" description="Helical" evidence="2">
    <location>
        <begin position="191"/>
        <end position="211"/>
    </location>
</feature>
<keyword evidence="5" id="KW-1185">Reference proteome</keyword>
<accession>A0A090MAF8</accession>
<keyword evidence="2" id="KW-0472">Membrane</keyword>
<feature type="transmembrane region" description="Helical" evidence="2">
    <location>
        <begin position="334"/>
        <end position="353"/>
    </location>
</feature>
<evidence type="ECO:0000256" key="2">
    <source>
        <dbReference type="SAM" id="Phobius"/>
    </source>
</evidence>
<evidence type="ECO:0000256" key="1">
    <source>
        <dbReference type="SAM" id="MobiDB-lite"/>
    </source>
</evidence>
<dbReference type="OrthoDB" id="548974at2759"/>
<feature type="transmembrane region" description="Helical" evidence="2">
    <location>
        <begin position="304"/>
        <end position="322"/>
    </location>
</feature>